<comment type="caution">
    <text evidence="1">The sequence shown here is derived from an EMBL/GenBank/DDBJ whole genome shotgun (WGS) entry which is preliminary data.</text>
</comment>
<dbReference type="Proteomes" id="UP000005697">
    <property type="component" value="Unassembled WGS sequence"/>
</dbReference>
<name>F0F7P0_9BACT</name>
<dbReference type="EMBL" id="AEWX01000024">
    <property type="protein sequence ID" value="EGC19733.1"/>
    <property type="molecule type" value="Genomic_DNA"/>
</dbReference>
<gene>
    <name evidence="1" type="ORF">HMPREF9141_1607</name>
</gene>
<reference evidence="1 2" key="1">
    <citation type="submission" date="2011-01" db="EMBL/GenBank/DDBJ databases">
        <authorList>
            <person name="Muzny D."/>
            <person name="Qin X."/>
            <person name="Deng J."/>
            <person name="Jiang H."/>
            <person name="Liu Y."/>
            <person name="Qu J."/>
            <person name="Song X.-Z."/>
            <person name="Zhang L."/>
            <person name="Thornton R."/>
            <person name="Coyle M."/>
            <person name="Francisco L."/>
            <person name="Jackson L."/>
            <person name="Javaid M."/>
            <person name="Korchina V."/>
            <person name="Kovar C."/>
            <person name="Mata R."/>
            <person name="Mathew T."/>
            <person name="Ngo R."/>
            <person name="Nguyen L."/>
            <person name="Nguyen N."/>
            <person name="Okwuonu G."/>
            <person name="Ongeri F."/>
            <person name="Pham C."/>
            <person name="Simmons D."/>
            <person name="Wilczek-Boney K."/>
            <person name="Hale W."/>
            <person name="Jakkamsetti A."/>
            <person name="Pham P."/>
            <person name="Ruth R."/>
            <person name="San Lucas F."/>
            <person name="Warren J."/>
            <person name="Zhang J."/>
            <person name="Zhao Z."/>
            <person name="Zhou C."/>
            <person name="Zhu D."/>
            <person name="Lee S."/>
            <person name="Bess C."/>
            <person name="Blankenburg K."/>
            <person name="Forbes L."/>
            <person name="Fu Q."/>
            <person name="Gubbala S."/>
            <person name="Hirani K."/>
            <person name="Jayaseelan J.C."/>
            <person name="Lara F."/>
            <person name="Munidasa M."/>
            <person name="Palculict T."/>
            <person name="Patil S."/>
            <person name="Pu L.-L."/>
            <person name="Saada N."/>
            <person name="Tang L."/>
            <person name="Weissenberger G."/>
            <person name="Zhu Y."/>
            <person name="Hemphill L."/>
            <person name="Shang Y."/>
            <person name="Youmans B."/>
            <person name="Ayvaz T."/>
            <person name="Ross M."/>
            <person name="Santibanez J."/>
            <person name="Aqrawi P."/>
            <person name="Gross S."/>
            <person name="Joshi V."/>
            <person name="Fowler G."/>
            <person name="Nazareth L."/>
            <person name="Reid J."/>
            <person name="Worley K."/>
            <person name="Petrosino J."/>
            <person name="Highlander S."/>
            <person name="Gibbs R."/>
        </authorList>
    </citation>
    <scope>NUCLEOTIDE SEQUENCE [LARGE SCALE GENOMIC DNA]</scope>
    <source>
        <strain evidence="1 2">DSM 16608</strain>
    </source>
</reference>
<dbReference type="HOGENOM" id="CLU_2827600_0_0_10"/>
<protein>
    <submittedName>
        <fullName evidence="1">Uncharacterized protein</fullName>
    </submittedName>
</protein>
<keyword evidence="2" id="KW-1185">Reference proteome</keyword>
<accession>F0F7P0</accession>
<dbReference type="AlphaFoldDB" id="F0F7P0"/>
<evidence type="ECO:0000313" key="1">
    <source>
        <dbReference type="EMBL" id="EGC19733.1"/>
    </source>
</evidence>
<organism evidence="1 2">
    <name type="scientific">Prevotella multiformis DSM 16608</name>
    <dbReference type="NCBI Taxonomy" id="888743"/>
    <lineage>
        <taxon>Bacteria</taxon>
        <taxon>Pseudomonadati</taxon>
        <taxon>Bacteroidota</taxon>
        <taxon>Bacteroidia</taxon>
        <taxon>Bacteroidales</taxon>
        <taxon>Prevotellaceae</taxon>
        <taxon>Prevotella</taxon>
    </lineage>
</organism>
<dbReference type="PROSITE" id="PS51257">
    <property type="entry name" value="PROKAR_LIPOPROTEIN"/>
    <property type="match status" value="1"/>
</dbReference>
<sequence>MNVKLVLVLFNSLFTIQACVGQERVDGKIDVAEHVKKEVSVPSDTSVNGIILDDTVSLNNIFESLM</sequence>
<evidence type="ECO:0000313" key="2">
    <source>
        <dbReference type="Proteomes" id="UP000005697"/>
    </source>
</evidence>
<proteinExistence type="predicted"/>